<keyword evidence="7" id="KW-1185">Reference proteome</keyword>
<dbReference type="Proteomes" id="UP000273143">
    <property type="component" value="Chromosome"/>
</dbReference>
<keyword evidence="3 6" id="KW-0238">DNA-binding</keyword>
<comment type="similarity">
    <text evidence="1">Belongs to the LysR transcriptional regulatory family.</text>
</comment>
<dbReference type="GO" id="GO:0043565">
    <property type="term" value="F:sequence-specific DNA binding"/>
    <property type="evidence" value="ECO:0007669"/>
    <property type="project" value="TreeGrafter"/>
</dbReference>
<dbReference type="InterPro" id="IPR036390">
    <property type="entry name" value="WH_DNA-bd_sf"/>
</dbReference>
<dbReference type="PANTHER" id="PTHR30537">
    <property type="entry name" value="HTH-TYPE TRANSCRIPTIONAL REGULATOR"/>
    <property type="match status" value="1"/>
</dbReference>
<sequence length="340" mass="39194">MMEGPFLSTKQKQDSFYQQYLNQKTILNDQHLVNLQTFIYAANLLSFQLAADQLCLSPSAVSHRINKLEKQLGFQLFHRFTRKIKLTTEGERLYSVLKNSFSKINSEIHDIRGCELSGSLNIFSHPSVAENWLLPRLADFVSCYPSIQINIRMGNEQASFQEQAIDLAIYYSNGYFPGFNSECLMEERILPVCTKAYAEQNKLINQPESLVSCTLLHDAKAWHYSAVDAEWHVWCKQMKIDLPQHHAMITFDSSRSSACAAIYGMGVAIGRLHLVRKWLDTGILISPFKFAPLRTSFNYYLVWPRLQYIPPRLEVFLAWIKQQGEMSQQADYHFSLLSTQ</sequence>
<dbReference type="PANTHER" id="PTHR30537:SF32">
    <property type="entry name" value="HTH-TYPE TRANSCRIPTIONAL REGULATOR DSDC"/>
    <property type="match status" value="1"/>
</dbReference>
<dbReference type="InterPro" id="IPR058163">
    <property type="entry name" value="LysR-type_TF_proteobact-type"/>
</dbReference>
<evidence type="ECO:0000256" key="3">
    <source>
        <dbReference type="ARBA" id="ARBA00023125"/>
    </source>
</evidence>
<dbReference type="KEGG" id="emo:DM558_08570"/>
<dbReference type="EMBL" id="CP029822">
    <property type="protein sequence ID" value="AZS50832.1"/>
    <property type="molecule type" value="Genomic_DNA"/>
</dbReference>
<dbReference type="Pfam" id="PF03466">
    <property type="entry name" value="LysR_substrate"/>
    <property type="match status" value="1"/>
</dbReference>
<dbReference type="InterPro" id="IPR036388">
    <property type="entry name" value="WH-like_DNA-bd_sf"/>
</dbReference>
<gene>
    <name evidence="6" type="primary">dsdC</name>
    <name evidence="6" type="ORF">DM558_08570</name>
</gene>
<dbReference type="RefSeq" id="WP_127163458.1">
    <property type="nucleotide sequence ID" value="NZ_CP029822.1"/>
</dbReference>
<dbReference type="GO" id="GO:0006351">
    <property type="term" value="P:DNA-templated transcription"/>
    <property type="evidence" value="ECO:0007669"/>
    <property type="project" value="TreeGrafter"/>
</dbReference>
<proteinExistence type="inferred from homology"/>
<evidence type="ECO:0000256" key="4">
    <source>
        <dbReference type="ARBA" id="ARBA00023163"/>
    </source>
</evidence>
<reference evidence="7" key="1">
    <citation type="submission" date="2018-06" db="EMBL/GenBank/DDBJ databases">
        <title>Complete genome of Pseudomonas insecticola strain QZS01.</title>
        <authorList>
            <person name="Wang J."/>
            <person name="Su Q."/>
        </authorList>
    </citation>
    <scope>NUCLEOTIDE SEQUENCE [LARGE SCALE GENOMIC DNA]</scope>
    <source>
        <strain evidence="7">QZS01</strain>
    </source>
</reference>
<dbReference type="InterPro" id="IPR000847">
    <property type="entry name" value="LysR_HTH_N"/>
</dbReference>
<evidence type="ECO:0000313" key="7">
    <source>
        <dbReference type="Proteomes" id="UP000273143"/>
    </source>
</evidence>
<dbReference type="FunFam" id="1.10.10.10:FF:000001">
    <property type="entry name" value="LysR family transcriptional regulator"/>
    <property type="match status" value="1"/>
</dbReference>
<feature type="domain" description="HTH lysR-type" evidence="5">
    <location>
        <begin position="35"/>
        <end position="87"/>
    </location>
</feature>
<keyword evidence="4" id="KW-0804">Transcription</keyword>
<organism evidence="6 7">
    <name type="scientific">Entomomonas moraniae</name>
    <dbReference type="NCBI Taxonomy" id="2213226"/>
    <lineage>
        <taxon>Bacteria</taxon>
        <taxon>Pseudomonadati</taxon>
        <taxon>Pseudomonadota</taxon>
        <taxon>Gammaproteobacteria</taxon>
        <taxon>Pseudomonadales</taxon>
        <taxon>Pseudomonadaceae</taxon>
        <taxon>Entomomonas</taxon>
    </lineage>
</organism>
<evidence type="ECO:0000313" key="6">
    <source>
        <dbReference type="EMBL" id="AZS50832.1"/>
    </source>
</evidence>
<evidence type="ECO:0000259" key="5">
    <source>
        <dbReference type="PROSITE" id="PS50931"/>
    </source>
</evidence>
<evidence type="ECO:0000256" key="2">
    <source>
        <dbReference type="ARBA" id="ARBA00023015"/>
    </source>
</evidence>
<dbReference type="Pfam" id="PF00126">
    <property type="entry name" value="HTH_1"/>
    <property type="match status" value="1"/>
</dbReference>
<accession>A0A3S9XEG5</accession>
<evidence type="ECO:0000256" key="1">
    <source>
        <dbReference type="ARBA" id="ARBA00009437"/>
    </source>
</evidence>
<dbReference type="PROSITE" id="PS50931">
    <property type="entry name" value="HTH_LYSR"/>
    <property type="match status" value="1"/>
</dbReference>
<dbReference type="AlphaFoldDB" id="A0A3S9XEG5"/>
<dbReference type="SUPFAM" id="SSF53850">
    <property type="entry name" value="Periplasmic binding protein-like II"/>
    <property type="match status" value="1"/>
</dbReference>
<dbReference type="Gene3D" id="3.40.190.10">
    <property type="entry name" value="Periplasmic binding protein-like II"/>
    <property type="match status" value="2"/>
</dbReference>
<dbReference type="InterPro" id="IPR005119">
    <property type="entry name" value="LysR_subst-bd"/>
</dbReference>
<dbReference type="NCBIfam" id="NF007491">
    <property type="entry name" value="PRK10086.1"/>
    <property type="match status" value="1"/>
</dbReference>
<dbReference type="Gene3D" id="1.10.10.10">
    <property type="entry name" value="Winged helix-like DNA-binding domain superfamily/Winged helix DNA-binding domain"/>
    <property type="match status" value="1"/>
</dbReference>
<dbReference type="GO" id="GO:0003700">
    <property type="term" value="F:DNA-binding transcription factor activity"/>
    <property type="evidence" value="ECO:0007669"/>
    <property type="project" value="InterPro"/>
</dbReference>
<dbReference type="SUPFAM" id="SSF46785">
    <property type="entry name" value="Winged helix' DNA-binding domain"/>
    <property type="match status" value="1"/>
</dbReference>
<name>A0A3S9XEG5_9GAMM</name>
<dbReference type="CDD" id="cd08432">
    <property type="entry name" value="PBP2_GcdR_TrpI_HvrB_AmpR_like"/>
    <property type="match status" value="1"/>
</dbReference>
<keyword evidence="2" id="KW-0805">Transcription regulation</keyword>
<protein>
    <submittedName>
        <fullName evidence="6">DNA-binding transcriptional regulator DsdC</fullName>
    </submittedName>
</protein>